<dbReference type="GO" id="GO:0008440">
    <property type="term" value="F:inositol-1,4,5-trisphosphate 3-kinase activity"/>
    <property type="evidence" value="ECO:0007669"/>
    <property type="project" value="TreeGrafter"/>
</dbReference>
<keyword evidence="6" id="KW-1185">Reference proteome</keyword>
<protein>
    <recommendedName>
        <fullName evidence="4">Kinase</fullName>
        <ecNumber evidence="4">2.7.-.-</ecNumber>
    </recommendedName>
</protein>
<evidence type="ECO:0000256" key="1">
    <source>
        <dbReference type="ARBA" id="ARBA00007374"/>
    </source>
</evidence>
<accession>A0A367YPQ5</accession>
<sequence>MKPPASFVPSKHQAAGHDGCLTSESLFIKLTGQQEIDFYAETQQKDQLKDAALGSALSHWMPTYMGTLTQGDITKEEQSAEAPASDKQYIVLLNSYHGFNHPSILDIKLGSKLTDDAVTSQEKIERLQKVSDSTTSGSLSFRICGMKVYNGMSSKKPEVELYEKMNDSSVSVNINDNDDHKYLEFNKFYGRSLTKNNIKEGLALFFNNHLPKDVEKRLLSNFHKRLQLLYNCLLDYEVRIFSGSLLFIYESDLSKWEKVTDDNYELFDPLVREFEEDEDEDDDDEEEKDTFTPLSSLNFIDFAHAKYVPGKGHDENVIQGVENLIEIFESLLQEHSD</sequence>
<organism evidence="5 6">
    <name type="scientific">Candida viswanathii</name>
    <dbReference type="NCBI Taxonomy" id="5486"/>
    <lineage>
        <taxon>Eukaryota</taxon>
        <taxon>Fungi</taxon>
        <taxon>Dikarya</taxon>
        <taxon>Ascomycota</taxon>
        <taxon>Saccharomycotina</taxon>
        <taxon>Pichiomycetes</taxon>
        <taxon>Debaryomycetaceae</taxon>
        <taxon>Candida/Lodderomyces clade</taxon>
        <taxon>Candida</taxon>
    </lineage>
</organism>
<keyword evidence="2 4" id="KW-0808">Transferase</keyword>
<dbReference type="GO" id="GO:0046854">
    <property type="term" value="P:phosphatidylinositol phosphate biosynthetic process"/>
    <property type="evidence" value="ECO:0007669"/>
    <property type="project" value="TreeGrafter"/>
</dbReference>
<name>A0A367YPQ5_9ASCO</name>
<comment type="similarity">
    <text evidence="1 4">Belongs to the inositol phosphokinase (IPK) family.</text>
</comment>
<dbReference type="EMBL" id="QLNQ01000001">
    <property type="protein sequence ID" value="RCK67539.1"/>
    <property type="molecule type" value="Genomic_DNA"/>
</dbReference>
<reference evidence="5 6" key="1">
    <citation type="submission" date="2018-06" db="EMBL/GenBank/DDBJ databases">
        <title>Whole genome sequencing of Candida tropicalis (genome annotated by CSBL at Korea University).</title>
        <authorList>
            <person name="Ahn J."/>
        </authorList>
    </citation>
    <scope>NUCLEOTIDE SEQUENCE [LARGE SCALE GENOMIC DNA]</scope>
    <source>
        <strain evidence="5 6">ATCC 20962</strain>
    </source>
</reference>
<dbReference type="GO" id="GO:0000824">
    <property type="term" value="F:inositol-1,4,5,6-tetrakisphosphate 3-kinase activity"/>
    <property type="evidence" value="ECO:0007669"/>
    <property type="project" value="TreeGrafter"/>
</dbReference>
<dbReference type="InterPro" id="IPR005522">
    <property type="entry name" value="IPK"/>
</dbReference>
<dbReference type="InterPro" id="IPR038286">
    <property type="entry name" value="IPK_sf"/>
</dbReference>
<comment type="caution">
    <text evidence="5">The sequence shown here is derived from an EMBL/GenBank/DDBJ whole genome shotgun (WGS) entry which is preliminary data.</text>
</comment>
<proteinExistence type="inferred from homology"/>
<dbReference type="GO" id="GO:0005737">
    <property type="term" value="C:cytoplasm"/>
    <property type="evidence" value="ECO:0007669"/>
    <property type="project" value="TreeGrafter"/>
</dbReference>
<dbReference type="PANTHER" id="PTHR12400:SF103">
    <property type="entry name" value="INOSITOL POLYPHOSPHATE MULTIKINASE"/>
    <property type="match status" value="1"/>
</dbReference>
<dbReference type="AlphaFoldDB" id="A0A367YPQ5"/>
<dbReference type="STRING" id="5486.A0A367YPQ5"/>
<dbReference type="PANTHER" id="PTHR12400">
    <property type="entry name" value="INOSITOL POLYPHOSPHATE KINASE"/>
    <property type="match status" value="1"/>
</dbReference>
<dbReference type="OrthoDB" id="338650at2759"/>
<evidence type="ECO:0000256" key="4">
    <source>
        <dbReference type="RuleBase" id="RU363090"/>
    </source>
</evidence>
<gene>
    <name evidence="5" type="primary">ARG82_0</name>
    <name evidence="5" type="ORF">Cantr_02562</name>
</gene>
<dbReference type="EC" id="2.7.-.-" evidence="4"/>
<dbReference type="Pfam" id="PF03770">
    <property type="entry name" value="IPK"/>
    <property type="match status" value="1"/>
</dbReference>
<keyword evidence="3 4" id="KW-0418">Kinase</keyword>
<evidence type="ECO:0000256" key="2">
    <source>
        <dbReference type="ARBA" id="ARBA00022679"/>
    </source>
</evidence>
<dbReference type="Gene3D" id="3.30.470.160">
    <property type="entry name" value="Inositol polyphosphate kinase"/>
    <property type="match status" value="1"/>
</dbReference>
<evidence type="ECO:0000313" key="5">
    <source>
        <dbReference type="EMBL" id="RCK67539.1"/>
    </source>
</evidence>
<dbReference type="SUPFAM" id="SSF56104">
    <property type="entry name" value="SAICAR synthase-like"/>
    <property type="match status" value="1"/>
</dbReference>
<dbReference type="GO" id="GO:0005634">
    <property type="term" value="C:nucleus"/>
    <property type="evidence" value="ECO:0007669"/>
    <property type="project" value="TreeGrafter"/>
</dbReference>
<evidence type="ECO:0000313" key="6">
    <source>
        <dbReference type="Proteomes" id="UP000253472"/>
    </source>
</evidence>
<dbReference type="GO" id="GO:0032958">
    <property type="term" value="P:inositol phosphate biosynthetic process"/>
    <property type="evidence" value="ECO:0007669"/>
    <property type="project" value="InterPro"/>
</dbReference>
<dbReference type="Proteomes" id="UP000253472">
    <property type="component" value="Unassembled WGS sequence"/>
</dbReference>
<evidence type="ECO:0000256" key="3">
    <source>
        <dbReference type="ARBA" id="ARBA00022777"/>
    </source>
</evidence>